<feature type="transmembrane region" description="Helical" evidence="11">
    <location>
        <begin position="137"/>
        <end position="155"/>
    </location>
</feature>
<name>A0A2W7N9M4_9BACT</name>
<dbReference type="CDD" id="cd00310">
    <property type="entry name" value="ATP-synt_Fo_a_6"/>
    <property type="match status" value="1"/>
</dbReference>
<keyword evidence="10 11" id="KW-0066">ATP synthesis</keyword>
<evidence type="ECO:0000256" key="6">
    <source>
        <dbReference type="ARBA" id="ARBA00022781"/>
    </source>
</evidence>
<feature type="chain" id="PRO_5015888675" description="ATP synthase subunit a" evidence="13">
    <location>
        <begin position="26"/>
        <end position="364"/>
    </location>
</feature>
<reference evidence="14 15" key="1">
    <citation type="submission" date="2018-06" db="EMBL/GenBank/DDBJ databases">
        <title>Genomic Encyclopedia of Archaeal and Bacterial Type Strains, Phase II (KMG-II): from individual species to whole genera.</title>
        <authorList>
            <person name="Goeker M."/>
        </authorList>
    </citation>
    <scope>NUCLEOTIDE SEQUENCE [LARGE SCALE GENOMIC DNA]</scope>
    <source>
        <strain evidence="14 15">DSM 6779</strain>
    </source>
</reference>
<keyword evidence="7 11" id="KW-1133">Transmembrane helix</keyword>
<evidence type="ECO:0000256" key="3">
    <source>
        <dbReference type="ARBA" id="ARBA00022448"/>
    </source>
</evidence>
<keyword evidence="11" id="KW-1003">Cell membrane</keyword>
<evidence type="ECO:0000256" key="10">
    <source>
        <dbReference type="ARBA" id="ARBA00023310"/>
    </source>
</evidence>
<feature type="transmembrane region" description="Helical" evidence="11">
    <location>
        <begin position="226"/>
        <end position="247"/>
    </location>
</feature>
<feature type="transmembrane region" description="Helical" evidence="11">
    <location>
        <begin position="197"/>
        <end position="220"/>
    </location>
</feature>
<keyword evidence="3 11" id="KW-0813">Transport</keyword>
<feature type="transmembrane region" description="Helical" evidence="11">
    <location>
        <begin position="297"/>
        <end position="324"/>
    </location>
</feature>
<keyword evidence="13" id="KW-0732">Signal</keyword>
<dbReference type="AlphaFoldDB" id="A0A2W7N9M4"/>
<evidence type="ECO:0000256" key="8">
    <source>
        <dbReference type="ARBA" id="ARBA00023065"/>
    </source>
</evidence>
<keyword evidence="4 11" id="KW-0138">CF(0)</keyword>
<dbReference type="GO" id="GO:0005886">
    <property type="term" value="C:plasma membrane"/>
    <property type="evidence" value="ECO:0007669"/>
    <property type="project" value="UniProtKB-SubCell"/>
</dbReference>
<proteinExistence type="inferred from homology"/>
<dbReference type="EMBL" id="QKZK01000012">
    <property type="protein sequence ID" value="PZX16758.1"/>
    <property type="molecule type" value="Genomic_DNA"/>
</dbReference>
<dbReference type="GO" id="GO:0046933">
    <property type="term" value="F:proton-transporting ATP synthase activity, rotational mechanism"/>
    <property type="evidence" value="ECO:0007669"/>
    <property type="project" value="UniProtKB-UniRule"/>
</dbReference>
<accession>A0A2W7N9M4</accession>
<dbReference type="OrthoDB" id="9809130at2"/>
<keyword evidence="9 11" id="KW-0472">Membrane</keyword>
<organism evidence="14 15">
    <name type="scientific">Breznakibacter xylanolyticus</name>
    <dbReference type="NCBI Taxonomy" id="990"/>
    <lineage>
        <taxon>Bacteria</taxon>
        <taxon>Pseudomonadati</taxon>
        <taxon>Bacteroidota</taxon>
        <taxon>Bacteroidia</taxon>
        <taxon>Marinilabiliales</taxon>
        <taxon>Marinilabiliaceae</taxon>
        <taxon>Breznakibacter</taxon>
    </lineage>
</organism>
<dbReference type="PANTHER" id="PTHR11410">
    <property type="entry name" value="ATP SYNTHASE SUBUNIT A"/>
    <property type="match status" value="1"/>
</dbReference>
<dbReference type="Proteomes" id="UP000249239">
    <property type="component" value="Unassembled WGS sequence"/>
</dbReference>
<keyword evidence="15" id="KW-1185">Reference proteome</keyword>
<comment type="similarity">
    <text evidence="2 11 12">Belongs to the ATPase A chain family.</text>
</comment>
<keyword evidence="6 11" id="KW-0375">Hydrogen ion transport</keyword>
<evidence type="ECO:0000256" key="5">
    <source>
        <dbReference type="ARBA" id="ARBA00022692"/>
    </source>
</evidence>
<feature type="transmembrane region" description="Helical" evidence="11">
    <location>
        <begin position="331"/>
        <end position="351"/>
    </location>
</feature>
<comment type="function">
    <text evidence="11 12">Key component of the proton channel; it plays a direct role in the translocation of protons across the membrane.</text>
</comment>
<dbReference type="RefSeq" id="WP_111445644.1">
    <property type="nucleotide sequence ID" value="NZ_QKZK01000012.1"/>
</dbReference>
<evidence type="ECO:0000313" key="14">
    <source>
        <dbReference type="EMBL" id="PZX16758.1"/>
    </source>
</evidence>
<evidence type="ECO:0000256" key="11">
    <source>
        <dbReference type="HAMAP-Rule" id="MF_01393"/>
    </source>
</evidence>
<keyword evidence="8 11" id="KW-0406">Ion transport</keyword>
<protein>
    <recommendedName>
        <fullName evidence="11 12">ATP synthase subunit a</fullName>
    </recommendedName>
    <alternativeName>
        <fullName evidence="11">ATP synthase F0 sector subunit a</fullName>
    </alternativeName>
    <alternativeName>
        <fullName evidence="11">F-ATPase subunit 6</fullName>
    </alternativeName>
</protein>
<evidence type="ECO:0000256" key="4">
    <source>
        <dbReference type="ARBA" id="ARBA00022547"/>
    </source>
</evidence>
<dbReference type="PRINTS" id="PR00123">
    <property type="entry name" value="ATPASEA"/>
</dbReference>
<dbReference type="GO" id="GO:0045259">
    <property type="term" value="C:proton-transporting ATP synthase complex"/>
    <property type="evidence" value="ECO:0007669"/>
    <property type="project" value="UniProtKB-KW"/>
</dbReference>
<dbReference type="HAMAP" id="MF_01393">
    <property type="entry name" value="ATP_synth_a_bact"/>
    <property type="match status" value="1"/>
</dbReference>
<dbReference type="NCBIfam" id="TIGR01131">
    <property type="entry name" value="ATP_synt_6_or_A"/>
    <property type="match status" value="1"/>
</dbReference>
<evidence type="ECO:0000313" key="15">
    <source>
        <dbReference type="Proteomes" id="UP000249239"/>
    </source>
</evidence>
<dbReference type="PANTHER" id="PTHR11410:SF0">
    <property type="entry name" value="ATP SYNTHASE SUBUNIT A"/>
    <property type="match status" value="1"/>
</dbReference>
<evidence type="ECO:0000256" key="1">
    <source>
        <dbReference type="ARBA" id="ARBA00004141"/>
    </source>
</evidence>
<feature type="signal peptide" evidence="13">
    <location>
        <begin position="1"/>
        <end position="25"/>
    </location>
</feature>
<evidence type="ECO:0000256" key="2">
    <source>
        <dbReference type="ARBA" id="ARBA00006810"/>
    </source>
</evidence>
<sequence length="364" mass="41205">MLVSKTIKYWLITAFALLLTGQIHASSNTESSSEERFNPVDLIMHHVGDSHSWSIIHNDQFDLTLPLPIILVHDGRISVFSSSAFGHGEKIVNNGNYYYKLHHEKIYLTDEKGILQLNEQHLPTNQQPLDFSITRNVASMWLSIILLLTLFGISAQRYKHNMLSRPRGVQSFLEPIILFVRDDIAYKMIEPSKADRYLPFLLTMFFFIFINNLIGLIPFFPGGSNLTGNISLTLALALFTFIVTNINGTKSYWTHIFNPPGIPGWVKILIIPVEIIGLFTKPFALLIRLFANITAGHIIILCLISLIFIMKTIYFAPVSILLSVFMSTLELLVALLQAFIFTLLSALYIGMAVQQHEHHPESAH</sequence>
<dbReference type="Gene3D" id="1.20.120.220">
    <property type="entry name" value="ATP synthase, F0 complex, subunit A"/>
    <property type="match status" value="1"/>
</dbReference>
<gene>
    <name evidence="11" type="primary">atpB</name>
    <name evidence="14" type="ORF">LX69_01828</name>
</gene>
<evidence type="ECO:0000256" key="7">
    <source>
        <dbReference type="ARBA" id="ARBA00022989"/>
    </source>
</evidence>
<evidence type="ECO:0000256" key="13">
    <source>
        <dbReference type="SAM" id="SignalP"/>
    </source>
</evidence>
<dbReference type="InterPro" id="IPR000568">
    <property type="entry name" value="ATP_synth_F0_asu"/>
</dbReference>
<keyword evidence="5 11" id="KW-0812">Transmembrane</keyword>
<comment type="subcellular location">
    <subcellularLocation>
        <location evidence="11 12">Cell membrane</location>
        <topology evidence="11 12">Multi-pass membrane protein</topology>
    </subcellularLocation>
    <subcellularLocation>
        <location evidence="1">Membrane</location>
        <topology evidence="1">Multi-pass membrane protein</topology>
    </subcellularLocation>
</comment>
<dbReference type="InterPro" id="IPR035908">
    <property type="entry name" value="F0_ATP_A_sf"/>
</dbReference>
<comment type="caution">
    <text evidence="14">The sequence shown here is derived from an EMBL/GenBank/DDBJ whole genome shotgun (WGS) entry which is preliminary data.</text>
</comment>
<dbReference type="SUPFAM" id="SSF81336">
    <property type="entry name" value="F1F0 ATP synthase subunit A"/>
    <property type="match status" value="1"/>
</dbReference>
<dbReference type="Pfam" id="PF00119">
    <property type="entry name" value="ATP-synt_A"/>
    <property type="match status" value="1"/>
</dbReference>
<evidence type="ECO:0000256" key="12">
    <source>
        <dbReference type="RuleBase" id="RU000483"/>
    </source>
</evidence>
<evidence type="ECO:0000256" key="9">
    <source>
        <dbReference type="ARBA" id="ARBA00023136"/>
    </source>
</evidence>
<dbReference type="InterPro" id="IPR045083">
    <property type="entry name" value="ATP_synth_F0_asu_bact/mt"/>
</dbReference>